<evidence type="ECO:0000313" key="2">
    <source>
        <dbReference type="Proteomes" id="UP000016033"/>
    </source>
</evidence>
<accession>T5L247</accession>
<organism evidence="1 2">
    <name type="scientific">Microbacterium maritypicum MF109</name>
    <dbReference type="NCBI Taxonomy" id="1333857"/>
    <lineage>
        <taxon>Bacteria</taxon>
        <taxon>Bacillati</taxon>
        <taxon>Actinomycetota</taxon>
        <taxon>Actinomycetes</taxon>
        <taxon>Micrococcales</taxon>
        <taxon>Microbacteriaceae</taxon>
        <taxon>Microbacterium</taxon>
    </lineage>
</organism>
<dbReference type="Proteomes" id="UP000016033">
    <property type="component" value="Unassembled WGS sequence"/>
</dbReference>
<evidence type="ECO:0000313" key="1">
    <source>
        <dbReference type="EMBL" id="EQM86072.1"/>
    </source>
</evidence>
<dbReference type="PATRIC" id="fig|1333857.3.peg.250"/>
<dbReference type="AlphaFoldDB" id="T5L247"/>
<sequence length="126" mass="13810">MVPLSLVALVVGCSPAQTLQASPRPSITQWKPVPETPLPDLSDVEHALAPQIREAAIDDLNLYSDRTIIRISWTICEALDSGLTVVELEDGLKKSRFNDEMIAAFVVPSVKALCPEHESRLEHPSI</sequence>
<dbReference type="RefSeq" id="WP_021198242.1">
    <property type="nucleotide sequence ID" value="NZ_ATAO01000013.1"/>
</dbReference>
<name>T5L247_MICMQ</name>
<gene>
    <name evidence="1" type="ORF">L687_10170</name>
</gene>
<dbReference type="EMBL" id="ATAO01000013">
    <property type="protein sequence ID" value="EQM86072.1"/>
    <property type="molecule type" value="Genomic_DNA"/>
</dbReference>
<protein>
    <recommendedName>
        <fullName evidence="3">DUF732 domain-containing protein</fullName>
    </recommendedName>
</protein>
<comment type="caution">
    <text evidence="1">The sequence shown here is derived from an EMBL/GenBank/DDBJ whole genome shotgun (WGS) entry which is preliminary data.</text>
</comment>
<evidence type="ECO:0008006" key="3">
    <source>
        <dbReference type="Google" id="ProtNLM"/>
    </source>
</evidence>
<reference evidence="1 2" key="1">
    <citation type="journal article" date="2013" name="Genome Announc.">
        <title>Whole-genome sequences of five oyster-associated bacteria show potential for crude oil hydrocarbon degradation.</title>
        <authorList>
            <person name="Chauhan A."/>
            <person name="Green S."/>
            <person name="Pathak A."/>
            <person name="Thomas J."/>
            <person name="Venkatramanan R."/>
        </authorList>
    </citation>
    <scope>NUCLEOTIDE SEQUENCE [LARGE SCALE GENOMIC DNA]</scope>
    <source>
        <strain evidence="1 2">MF109</strain>
    </source>
</reference>
<proteinExistence type="predicted"/>